<dbReference type="CDD" id="cd09630">
    <property type="entry name" value="CDH_like_cytochrome"/>
    <property type="match status" value="1"/>
</dbReference>
<comment type="caution">
    <text evidence="3">The sequence shown here is derived from an EMBL/GenBank/DDBJ whole genome shotgun (WGS) entry which is preliminary data.</text>
</comment>
<dbReference type="InterPro" id="IPR015920">
    <property type="entry name" value="Cellobiose_DH-like_cyt"/>
</dbReference>
<dbReference type="Gene3D" id="2.60.40.1210">
    <property type="entry name" value="Cellobiose dehydrogenase, cytochrome domain"/>
    <property type="match status" value="1"/>
</dbReference>
<reference evidence="3" key="1">
    <citation type="submission" date="2023-06" db="EMBL/GenBank/DDBJ databases">
        <title>Genome-scale phylogeny and comparative genomics of the fungal order Sordariales.</title>
        <authorList>
            <consortium name="Lawrence Berkeley National Laboratory"/>
            <person name="Hensen N."/>
            <person name="Bonometti L."/>
            <person name="Westerberg I."/>
            <person name="Brannstrom I.O."/>
            <person name="Guillou S."/>
            <person name="Cros-Aarteil S."/>
            <person name="Calhoun S."/>
            <person name="Haridas S."/>
            <person name="Kuo A."/>
            <person name="Mondo S."/>
            <person name="Pangilinan J."/>
            <person name="Riley R."/>
            <person name="Labutti K."/>
            <person name="Andreopoulos B."/>
            <person name="Lipzen A."/>
            <person name="Chen C."/>
            <person name="Yanf M."/>
            <person name="Daum C."/>
            <person name="Ng V."/>
            <person name="Clum A."/>
            <person name="Steindorff A."/>
            <person name="Ohm R."/>
            <person name="Martin F."/>
            <person name="Silar P."/>
            <person name="Natvig D."/>
            <person name="Lalanne C."/>
            <person name="Gautier V."/>
            <person name="Ament-Velasquez S.L."/>
            <person name="Kruys A."/>
            <person name="Hutchinson M.I."/>
            <person name="Powell A.J."/>
            <person name="Barry K."/>
            <person name="Miller A.N."/>
            <person name="Grigoriev I.V."/>
            <person name="Debuchy R."/>
            <person name="Gladieux P."/>
            <person name="Thoren M.H."/>
            <person name="Johannesson H."/>
        </authorList>
    </citation>
    <scope>NUCLEOTIDE SEQUENCE</scope>
    <source>
        <strain evidence="3">PSN4</strain>
    </source>
</reference>
<dbReference type="SUPFAM" id="SSF49344">
    <property type="entry name" value="CBD9-like"/>
    <property type="match status" value="1"/>
</dbReference>
<proteinExistence type="predicted"/>
<evidence type="ECO:0000256" key="1">
    <source>
        <dbReference type="SAM" id="SignalP"/>
    </source>
</evidence>
<dbReference type="Proteomes" id="UP001239445">
    <property type="component" value="Unassembled WGS sequence"/>
</dbReference>
<feature type="chain" id="PRO_5042607638" description="Cellobiose dehydrogenase-like cytochrome domain-containing protein" evidence="1">
    <location>
        <begin position="20"/>
        <end position="210"/>
    </location>
</feature>
<accession>A0AAJ0BQJ2</accession>
<evidence type="ECO:0000259" key="2">
    <source>
        <dbReference type="Pfam" id="PF16010"/>
    </source>
</evidence>
<feature type="domain" description="Cellobiose dehydrogenase-like cytochrome" evidence="2">
    <location>
        <begin position="35"/>
        <end position="200"/>
    </location>
</feature>
<keyword evidence="1" id="KW-0732">Signal</keyword>
<feature type="signal peptide" evidence="1">
    <location>
        <begin position="1"/>
        <end position="19"/>
    </location>
</feature>
<keyword evidence="4" id="KW-1185">Reference proteome</keyword>
<evidence type="ECO:0000313" key="3">
    <source>
        <dbReference type="EMBL" id="KAK1761568.1"/>
    </source>
</evidence>
<dbReference type="PANTHER" id="PTHR47797">
    <property type="entry name" value="DEHYDROGENASE, PUTATIVE (AFU_ORTHOLOGUE AFUA_8G05805)-RELATED"/>
    <property type="match status" value="1"/>
</dbReference>
<evidence type="ECO:0000313" key="4">
    <source>
        <dbReference type="Proteomes" id="UP001239445"/>
    </source>
</evidence>
<protein>
    <recommendedName>
        <fullName evidence="2">Cellobiose dehydrogenase-like cytochrome domain-containing protein</fullName>
    </recommendedName>
</protein>
<dbReference type="AlphaFoldDB" id="A0AAJ0BQJ2"/>
<dbReference type="EMBL" id="MU839827">
    <property type="protein sequence ID" value="KAK1761568.1"/>
    <property type="molecule type" value="Genomic_DNA"/>
</dbReference>
<name>A0AAJ0BQJ2_9PEZI</name>
<dbReference type="Pfam" id="PF16010">
    <property type="entry name" value="CDH-cyt"/>
    <property type="match status" value="1"/>
</dbReference>
<dbReference type="PANTHER" id="PTHR47797:SF5">
    <property type="entry name" value="CELLOBIOSE DEHYDROGENASE CYTOCHROME DOMAIN-CONTAINING PROTEIN"/>
    <property type="match status" value="1"/>
</dbReference>
<sequence length="210" mass="21549">MGLLQLAATALALGNIALASPLAPRAATVKSCDGDLCFQEFQSTDKTAFAFAIPDTATAGSFDILLKITAPKTVGWAGVAFGGSMTNNPLAVAWTNANGGIVSPRKASARTYPTVSTDTTWTVLSSSGSNSTHWYVTAVGKGASSWGTTKLDPTGAATFAYAQSNTAPADPTKVDSRFGIHNAHKQFSVDLAGAKIANFTAAITKLTKSA</sequence>
<gene>
    <name evidence="3" type="ORF">QBC47DRAFT_356634</name>
</gene>
<organism evidence="3 4">
    <name type="scientific">Echria macrotheca</name>
    <dbReference type="NCBI Taxonomy" id="438768"/>
    <lineage>
        <taxon>Eukaryota</taxon>
        <taxon>Fungi</taxon>
        <taxon>Dikarya</taxon>
        <taxon>Ascomycota</taxon>
        <taxon>Pezizomycotina</taxon>
        <taxon>Sordariomycetes</taxon>
        <taxon>Sordariomycetidae</taxon>
        <taxon>Sordariales</taxon>
        <taxon>Schizotheciaceae</taxon>
        <taxon>Echria</taxon>
    </lineage>
</organism>